<dbReference type="OrthoDB" id="7433550at2"/>
<dbReference type="RefSeq" id="WP_034900921.1">
    <property type="nucleotide sequence ID" value="NZ_CP017057.1"/>
</dbReference>
<gene>
    <name evidence="2" type="ORF">EH32_05985</name>
</gene>
<sequence length="134" mass="13727">MKKTGFLAPALAAIALAACGPQDASVSAGEDGLERPDQAPVIAASDDLMRLTCADFLATVAIARTQPTDGASLAAQDEIANGLTWLHGYLYGVRGGEIAALSQDWMAETAGSVFRACSKAEAPEAVSLFEAATL</sequence>
<feature type="signal peptide" evidence="1">
    <location>
        <begin position="1"/>
        <end position="24"/>
    </location>
</feature>
<evidence type="ECO:0000313" key="2">
    <source>
        <dbReference type="EMBL" id="KEO98651.1"/>
    </source>
</evidence>
<feature type="chain" id="PRO_5001697504" description="Lipoprotein" evidence="1">
    <location>
        <begin position="25"/>
        <end position="134"/>
    </location>
</feature>
<keyword evidence="1" id="KW-0732">Signal</keyword>
<organism evidence="2 3">
    <name type="scientific">Erythrobacter litoralis</name>
    <dbReference type="NCBI Taxonomy" id="39960"/>
    <lineage>
        <taxon>Bacteria</taxon>
        <taxon>Pseudomonadati</taxon>
        <taxon>Pseudomonadota</taxon>
        <taxon>Alphaproteobacteria</taxon>
        <taxon>Sphingomonadales</taxon>
        <taxon>Erythrobacteraceae</taxon>
        <taxon>Erythrobacter/Porphyrobacter group</taxon>
        <taxon>Erythrobacter</taxon>
    </lineage>
</organism>
<comment type="caution">
    <text evidence="2">The sequence shown here is derived from an EMBL/GenBank/DDBJ whole genome shotgun (WGS) entry which is preliminary data.</text>
</comment>
<dbReference type="KEGG" id="elq:Ga0102493_112860"/>
<name>A0A074MUH2_9SPHN</name>
<proteinExistence type="predicted"/>
<dbReference type="Proteomes" id="UP000027866">
    <property type="component" value="Unassembled WGS sequence"/>
</dbReference>
<evidence type="ECO:0000313" key="3">
    <source>
        <dbReference type="Proteomes" id="UP000027866"/>
    </source>
</evidence>
<protein>
    <recommendedName>
        <fullName evidence="4">Lipoprotein</fullName>
    </recommendedName>
</protein>
<evidence type="ECO:0000256" key="1">
    <source>
        <dbReference type="SAM" id="SignalP"/>
    </source>
</evidence>
<evidence type="ECO:0008006" key="4">
    <source>
        <dbReference type="Google" id="ProtNLM"/>
    </source>
</evidence>
<dbReference type="EMBL" id="JMIX01000003">
    <property type="protein sequence ID" value="KEO98651.1"/>
    <property type="molecule type" value="Genomic_DNA"/>
</dbReference>
<dbReference type="AlphaFoldDB" id="A0A074MUH2"/>
<dbReference type="PROSITE" id="PS51257">
    <property type="entry name" value="PROKAR_LIPOPROTEIN"/>
    <property type="match status" value="1"/>
</dbReference>
<reference evidence="2 3" key="1">
    <citation type="submission" date="2014-04" db="EMBL/GenBank/DDBJ databases">
        <title>A comprehensive comparison of genomes of Erythrobacter spp. Strains.</title>
        <authorList>
            <person name="Zheng Q."/>
        </authorList>
    </citation>
    <scope>NUCLEOTIDE SEQUENCE [LARGE SCALE GENOMIC DNA]</scope>
    <source>
        <strain evidence="2 3">DSM 8509</strain>
    </source>
</reference>
<accession>A0A074MUH2</accession>
<dbReference type="PATRIC" id="fig|39960.10.peg.1958"/>
<keyword evidence="3" id="KW-1185">Reference proteome</keyword>